<evidence type="ECO:0000256" key="1">
    <source>
        <dbReference type="SAM" id="MobiDB-lite"/>
    </source>
</evidence>
<feature type="compositionally biased region" description="Polar residues" evidence="1">
    <location>
        <begin position="136"/>
        <end position="151"/>
    </location>
</feature>
<feature type="compositionally biased region" description="Low complexity" evidence="1">
    <location>
        <begin position="94"/>
        <end position="106"/>
    </location>
</feature>
<dbReference type="Gramene" id="evm.model.06.1235">
    <property type="protein sequence ID" value="cds.evm.model.06.1235"/>
    <property type="gene ID" value="evm.TU.06.1235"/>
</dbReference>
<evidence type="ECO:0000313" key="2">
    <source>
        <dbReference type="EnsemblPlants" id="cds.evm.model.06.1235"/>
    </source>
</evidence>
<dbReference type="AlphaFoldDB" id="A0A803PTM4"/>
<keyword evidence="3" id="KW-1185">Reference proteome</keyword>
<dbReference type="EMBL" id="UZAU01000598">
    <property type="status" value="NOT_ANNOTATED_CDS"/>
    <property type="molecule type" value="Genomic_DNA"/>
</dbReference>
<reference evidence="2" key="2">
    <citation type="submission" date="2021-03" db="UniProtKB">
        <authorList>
            <consortium name="EnsemblPlants"/>
        </authorList>
    </citation>
    <scope>IDENTIFICATION</scope>
</reference>
<reference evidence="2" key="1">
    <citation type="submission" date="2018-11" db="EMBL/GenBank/DDBJ databases">
        <authorList>
            <person name="Grassa J C."/>
        </authorList>
    </citation>
    <scope>NUCLEOTIDE SEQUENCE [LARGE SCALE GENOMIC DNA]</scope>
</reference>
<proteinExistence type="predicted"/>
<organism evidence="2 3">
    <name type="scientific">Cannabis sativa</name>
    <name type="common">Hemp</name>
    <name type="synonym">Marijuana</name>
    <dbReference type="NCBI Taxonomy" id="3483"/>
    <lineage>
        <taxon>Eukaryota</taxon>
        <taxon>Viridiplantae</taxon>
        <taxon>Streptophyta</taxon>
        <taxon>Embryophyta</taxon>
        <taxon>Tracheophyta</taxon>
        <taxon>Spermatophyta</taxon>
        <taxon>Magnoliopsida</taxon>
        <taxon>eudicotyledons</taxon>
        <taxon>Gunneridae</taxon>
        <taxon>Pentapetalae</taxon>
        <taxon>rosids</taxon>
        <taxon>fabids</taxon>
        <taxon>Rosales</taxon>
        <taxon>Cannabaceae</taxon>
        <taxon>Cannabis</taxon>
    </lineage>
</organism>
<dbReference type="EnsemblPlants" id="evm.model.06.1235">
    <property type="protein sequence ID" value="cds.evm.model.06.1235"/>
    <property type="gene ID" value="evm.TU.06.1235"/>
</dbReference>
<feature type="region of interest" description="Disordered" evidence="1">
    <location>
        <begin position="86"/>
        <end position="152"/>
    </location>
</feature>
<dbReference type="Proteomes" id="UP000596661">
    <property type="component" value="Chromosome 6"/>
</dbReference>
<sequence length="240" mass="25901">MVNIKRTLTTTFASSGLPQDLVVVDPDVRVPATTGISTNSTDVANPTILVGITNLATTIGQVDTTNPIGLNDQPLPLREDPPLALNPTNVANPTILTGTTNLTTTTSQVDTINSVDLNDQPLQPREDPPLAPRTEGMTNVEQPPSTMTGSSPRYYASETERGIGKPAIGEPHVDLGEDLELARLKEAVCQVGQTEEPHAVGCDVFAQQRRKFLRWMMTKSTSSYLTRQSWTAVIKKLATL</sequence>
<evidence type="ECO:0000313" key="3">
    <source>
        <dbReference type="Proteomes" id="UP000596661"/>
    </source>
</evidence>
<feature type="compositionally biased region" description="Polar residues" evidence="1">
    <location>
        <begin position="107"/>
        <end position="121"/>
    </location>
</feature>
<name>A0A803PTM4_CANSA</name>
<protein>
    <submittedName>
        <fullName evidence="2">Uncharacterized protein</fullName>
    </submittedName>
</protein>
<accession>A0A803PTM4</accession>